<protein>
    <submittedName>
        <fullName evidence="1">Uncharacterized protein</fullName>
    </submittedName>
</protein>
<gene>
    <name evidence="2" type="ORF">MM415A01848_0002</name>
    <name evidence="1" type="ORF">MM415B00170_0061</name>
</gene>
<dbReference type="AlphaFoldDB" id="A0A6M3JFC6"/>
<dbReference type="EMBL" id="MT141575">
    <property type="protein sequence ID" value="QJA67752.1"/>
    <property type="molecule type" value="Genomic_DNA"/>
</dbReference>
<sequence length="53" mass="6201">MRKYSNIFEERKIMNLPNSRTRRVFVIGKPVFIDLKPGGSNAIPFVVIRRPIE</sequence>
<name>A0A6M3JFC6_9ZZZZ</name>
<evidence type="ECO:0000313" key="1">
    <source>
        <dbReference type="EMBL" id="QJA67752.1"/>
    </source>
</evidence>
<proteinExistence type="predicted"/>
<evidence type="ECO:0000313" key="2">
    <source>
        <dbReference type="EMBL" id="QJA75249.1"/>
    </source>
</evidence>
<organism evidence="1">
    <name type="scientific">viral metagenome</name>
    <dbReference type="NCBI Taxonomy" id="1070528"/>
    <lineage>
        <taxon>unclassified sequences</taxon>
        <taxon>metagenomes</taxon>
        <taxon>organismal metagenomes</taxon>
    </lineage>
</organism>
<reference evidence="1" key="1">
    <citation type="submission" date="2020-03" db="EMBL/GenBank/DDBJ databases">
        <title>The deep terrestrial virosphere.</title>
        <authorList>
            <person name="Holmfeldt K."/>
            <person name="Nilsson E."/>
            <person name="Simone D."/>
            <person name="Lopez-Fernandez M."/>
            <person name="Wu X."/>
            <person name="de Brujin I."/>
            <person name="Lundin D."/>
            <person name="Andersson A."/>
            <person name="Bertilsson S."/>
            <person name="Dopson M."/>
        </authorList>
    </citation>
    <scope>NUCLEOTIDE SEQUENCE</scope>
    <source>
        <strain evidence="2">MM415A01848</strain>
        <strain evidence="1">MM415B00170</strain>
    </source>
</reference>
<accession>A0A6M3JFC6</accession>
<dbReference type="EMBL" id="MT142151">
    <property type="protein sequence ID" value="QJA75249.1"/>
    <property type="molecule type" value="Genomic_DNA"/>
</dbReference>